<dbReference type="AlphaFoldDB" id="A0A672PJ31"/>
<dbReference type="Ensembl" id="ENSSGRT00000067132.1">
    <property type="protein sequence ID" value="ENSSGRP00000062951.1"/>
    <property type="gene ID" value="ENSSGRG00000032548.1"/>
</dbReference>
<comment type="subcellular location">
    <subcellularLocation>
        <location evidence="1">Golgi apparatus membrane</location>
        <topology evidence="1">Single-pass type II membrane protein</topology>
    </subcellularLocation>
</comment>
<sequence length="381" mass="45013">MKNYSSSPRLNNHSASHSTDRNSRKRFWFLALGLRFSLRDYGFCMATLLLFCLGSLFYQLNGGPPKVLLEIRQYLGKIRFHLLSRHGSKELPFPSQVIYNRVGKCGSRTVVLLLRILAEKHQFNLVSSDIHNKTRLTKHEQVDLMRNISTIPQPFLYTRHVHFLNFTRFRIEQPVYINIIRDPINRFLSNYFFRRFGDWRGEQNHLIRTPQMKDDERYLGCSSSQCSEEPGVWAVERAKQNVIENFLLVGILEELEDVLLLLERLLPHYFSDVLTIYKSPAFWKMGNLTGTVKKHMPTLEGLQVLYQRMKYEYDFYNFIRDQFHLTKKKIGLKSTSQNSAHEPHFLRELALRTHEPLEEEEEEEEEEDVGQEDANIWLVQP</sequence>
<dbReference type="OMA" id="GLHENRN"/>
<reference evidence="12" key="2">
    <citation type="submission" date="2025-09" db="UniProtKB">
        <authorList>
            <consortium name="Ensembl"/>
        </authorList>
    </citation>
    <scope>IDENTIFICATION</scope>
</reference>
<keyword evidence="6 11" id="KW-1133">Transmembrane helix</keyword>
<dbReference type="InterPro" id="IPR027417">
    <property type="entry name" value="P-loop_NTPase"/>
</dbReference>
<feature type="transmembrane region" description="Helical" evidence="11">
    <location>
        <begin position="41"/>
        <end position="60"/>
    </location>
</feature>
<keyword evidence="3" id="KW-0808">Transferase</keyword>
<evidence type="ECO:0000256" key="2">
    <source>
        <dbReference type="ARBA" id="ARBA00010569"/>
    </source>
</evidence>
<keyword evidence="9" id="KW-0325">Glycoprotein</keyword>
<evidence type="ECO:0008006" key="14">
    <source>
        <dbReference type="Google" id="ProtNLM"/>
    </source>
</evidence>
<name>A0A672PJ31_SINGR</name>
<evidence type="ECO:0000256" key="3">
    <source>
        <dbReference type="ARBA" id="ARBA00022679"/>
    </source>
</evidence>
<evidence type="ECO:0000256" key="10">
    <source>
        <dbReference type="SAM" id="MobiDB-lite"/>
    </source>
</evidence>
<keyword evidence="7" id="KW-0333">Golgi apparatus</keyword>
<dbReference type="Pfam" id="PF03567">
    <property type="entry name" value="Sulfotransfer_2"/>
    <property type="match status" value="1"/>
</dbReference>
<evidence type="ECO:0000256" key="5">
    <source>
        <dbReference type="ARBA" id="ARBA00022968"/>
    </source>
</evidence>
<keyword evidence="13" id="KW-1185">Reference proteome</keyword>
<dbReference type="Gene3D" id="3.40.50.300">
    <property type="entry name" value="P-loop containing nucleotide triphosphate hydrolases"/>
    <property type="match status" value="1"/>
</dbReference>
<evidence type="ECO:0000256" key="9">
    <source>
        <dbReference type="ARBA" id="ARBA00023180"/>
    </source>
</evidence>
<protein>
    <recommendedName>
        <fullName evidence="14">Uronyl 2-sulfotransferase a</fullName>
    </recommendedName>
</protein>
<dbReference type="GO" id="GO:0000139">
    <property type="term" value="C:Golgi membrane"/>
    <property type="evidence" value="ECO:0007669"/>
    <property type="project" value="UniProtKB-SubCell"/>
</dbReference>
<comment type="similarity">
    <text evidence="2">Belongs to the sulfotransferase 3 family.</text>
</comment>
<keyword evidence="4 11" id="KW-0812">Transmembrane</keyword>
<dbReference type="GO" id="GO:0008146">
    <property type="term" value="F:sulfotransferase activity"/>
    <property type="evidence" value="ECO:0007669"/>
    <property type="project" value="InterPro"/>
</dbReference>
<dbReference type="InParanoid" id="A0A672PJ31"/>
<evidence type="ECO:0000313" key="12">
    <source>
        <dbReference type="Ensembl" id="ENSSGRP00000062951.1"/>
    </source>
</evidence>
<evidence type="ECO:0000256" key="8">
    <source>
        <dbReference type="ARBA" id="ARBA00023136"/>
    </source>
</evidence>
<evidence type="ECO:0000256" key="4">
    <source>
        <dbReference type="ARBA" id="ARBA00022692"/>
    </source>
</evidence>
<dbReference type="Proteomes" id="UP000472262">
    <property type="component" value="Unassembled WGS sequence"/>
</dbReference>
<dbReference type="PANTHER" id="PTHR12129:SF15">
    <property type="entry name" value="URONYL 2-SULFOTRANSFERASE"/>
    <property type="match status" value="1"/>
</dbReference>
<reference evidence="12" key="1">
    <citation type="submission" date="2025-08" db="UniProtKB">
        <authorList>
            <consortium name="Ensembl"/>
        </authorList>
    </citation>
    <scope>IDENTIFICATION</scope>
</reference>
<dbReference type="InterPro" id="IPR007734">
    <property type="entry name" value="Heparan_SO4_2-O-STrfase"/>
</dbReference>
<accession>A0A672PJ31</accession>
<feature type="compositionally biased region" description="Acidic residues" evidence="10">
    <location>
        <begin position="357"/>
        <end position="371"/>
    </location>
</feature>
<dbReference type="SUPFAM" id="SSF52540">
    <property type="entry name" value="P-loop containing nucleoside triphosphate hydrolases"/>
    <property type="match status" value="1"/>
</dbReference>
<gene>
    <name evidence="12" type="primary">ust</name>
</gene>
<proteinExistence type="inferred from homology"/>
<feature type="region of interest" description="Disordered" evidence="10">
    <location>
        <begin position="354"/>
        <end position="381"/>
    </location>
</feature>
<dbReference type="InterPro" id="IPR005331">
    <property type="entry name" value="Sulfotransferase"/>
</dbReference>
<evidence type="ECO:0000256" key="7">
    <source>
        <dbReference type="ARBA" id="ARBA00023034"/>
    </source>
</evidence>
<keyword evidence="5" id="KW-0735">Signal-anchor</keyword>
<evidence type="ECO:0000256" key="1">
    <source>
        <dbReference type="ARBA" id="ARBA00004323"/>
    </source>
</evidence>
<dbReference type="PANTHER" id="PTHR12129">
    <property type="entry name" value="HEPARAN SULFATE 2-O-SULFOTRANSFERASE"/>
    <property type="match status" value="1"/>
</dbReference>
<evidence type="ECO:0000256" key="6">
    <source>
        <dbReference type="ARBA" id="ARBA00022989"/>
    </source>
</evidence>
<organism evidence="12 13">
    <name type="scientific">Sinocyclocheilus grahami</name>
    <name type="common">Dianchi golden-line fish</name>
    <name type="synonym">Barbus grahami</name>
    <dbReference type="NCBI Taxonomy" id="75366"/>
    <lineage>
        <taxon>Eukaryota</taxon>
        <taxon>Metazoa</taxon>
        <taxon>Chordata</taxon>
        <taxon>Craniata</taxon>
        <taxon>Vertebrata</taxon>
        <taxon>Euteleostomi</taxon>
        <taxon>Actinopterygii</taxon>
        <taxon>Neopterygii</taxon>
        <taxon>Teleostei</taxon>
        <taxon>Ostariophysi</taxon>
        <taxon>Cypriniformes</taxon>
        <taxon>Cyprinidae</taxon>
        <taxon>Cyprininae</taxon>
        <taxon>Sinocyclocheilus</taxon>
    </lineage>
</organism>
<evidence type="ECO:0000256" key="11">
    <source>
        <dbReference type="SAM" id="Phobius"/>
    </source>
</evidence>
<evidence type="ECO:0000313" key="13">
    <source>
        <dbReference type="Proteomes" id="UP000472262"/>
    </source>
</evidence>
<keyword evidence="8 11" id="KW-0472">Membrane</keyword>